<name>A0ABD0NH84_CIRMR</name>
<dbReference type="Proteomes" id="UP001529510">
    <property type="component" value="Unassembled WGS sequence"/>
</dbReference>
<accession>A0ABD0NH84</accession>
<evidence type="ECO:0000313" key="2">
    <source>
        <dbReference type="Proteomes" id="UP001529510"/>
    </source>
</evidence>
<gene>
    <name evidence="1" type="ORF">M9458_044759</name>
</gene>
<organism evidence="1 2">
    <name type="scientific">Cirrhinus mrigala</name>
    <name type="common">Mrigala</name>
    <dbReference type="NCBI Taxonomy" id="683832"/>
    <lineage>
        <taxon>Eukaryota</taxon>
        <taxon>Metazoa</taxon>
        <taxon>Chordata</taxon>
        <taxon>Craniata</taxon>
        <taxon>Vertebrata</taxon>
        <taxon>Euteleostomi</taxon>
        <taxon>Actinopterygii</taxon>
        <taxon>Neopterygii</taxon>
        <taxon>Teleostei</taxon>
        <taxon>Ostariophysi</taxon>
        <taxon>Cypriniformes</taxon>
        <taxon>Cyprinidae</taxon>
        <taxon>Labeoninae</taxon>
        <taxon>Labeonini</taxon>
        <taxon>Cirrhinus</taxon>
    </lineage>
</organism>
<proteinExistence type="predicted"/>
<comment type="caution">
    <text evidence="1">The sequence shown here is derived from an EMBL/GenBank/DDBJ whole genome shotgun (WGS) entry which is preliminary data.</text>
</comment>
<protein>
    <submittedName>
        <fullName evidence="1">Uncharacterized protein</fullName>
    </submittedName>
</protein>
<sequence>LLMIEAQSALGVFEGKQGQVFSAYNQSALEQNRFYTCGKLIAWSLIHGGPDIKALHPALYLLTCGQEGQLD</sequence>
<reference evidence="1 2" key="1">
    <citation type="submission" date="2024-05" db="EMBL/GenBank/DDBJ databases">
        <title>Genome sequencing and assembly of Indian major carp, Cirrhinus mrigala (Hamilton, 1822).</title>
        <authorList>
            <person name="Mohindra V."/>
            <person name="Chowdhury L.M."/>
            <person name="Lal K."/>
            <person name="Jena J.K."/>
        </authorList>
    </citation>
    <scope>NUCLEOTIDE SEQUENCE [LARGE SCALE GENOMIC DNA]</scope>
    <source>
        <strain evidence="1">CM1030</strain>
        <tissue evidence="1">Blood</tissue>
    </source>
</reference>
<evidence type="ECO:0000313" key="1">
    <source>
        <dbReference type="EMBL" id="KAL0161034.1"/>
    </source>
</evidence>
<dbReference type="EMBL" id="JAMKFB020000022">
    <property type="protein sequence ID" value="KAL0161034.1"/>
    <property type="molecule type" value="Genomic_DNA"/>
</dbReference>
<feature type="non-terminal residue" evidence="1">
    <location>
        <position position="71"/>
    </location>
</feature>
<feature type="non-terminal residue" evidence="1">
    <location>
        <position position="1"/>
    </location>
</feature>
<dbReference type="AlphaFoldDB" id="A0ABD0NH84"/>
<keyword evidence="2" id="KW-1185">Reference proteome</keyword>